<dbReference type="AlphaFoldDB" id="A0A1M2VLF4"/>
<dbReference type="OrthoDB" id="2803865at2759"/>
<evidence type="ECO:0000256" key="1">
    <source>
        <dbReference type="SAM" id="MobiDB-lite"/>
    </source>
</evidence>
<evidence type="ECO:0000313" key="3">
    <source>
        <dbReference type="Proteomes" id="UP000184267"/>
    </source>
</evidence>
<evidence type="ECO:0000313" key="2">
    <source>
        <dbReference type="EMBL" id="OJT08372.1"/>
    </source>
</evidence>
<gene>
    <name evidence="2" type="ORF">TRAPUB_711</name>
</gene>
<sequence>MLSEWPYFNQVLLVIVHSRFMLGLRGLYFAEGGTAEGEPASRWSGINFRGISSTVVGNLGATLDLAPAHSGHSPRDSSQDAMDREIESEWADEVPQYCDDPFTTGMKEPDVGQEATQDSETIQVSLGSSSHVNSSNTGCSQTELLDGERCPV</sequence>
<feature type="region of interest" description="Disordered" evidence="1">
    <location>
        <begin position="100"/>
        <end position="152"/>
    </location>
</feature>
<feature type="compositionally biased region" description="Low complexity" evidence="1">
    <location>
        <begin position="124"/>
        <end position="140"/>
    </location>
</feature>
<feature type="compositionally biased region" description="Basic and acidic residues" evidence="1">
    <location>
        <begin position="73"/>
        <end position="86"/>
    </location>
</feature>
<comment type="caution">
    <text evidence="2">The sequence shown here is derived from an EMBL/GenBank/DDBJ whole genome shotgun (WGS) entry which is preliminary data.</text>
</comment>
<reference evidence="2 3" key="1">
    <citation type="submission" date="2016-10" db="EMBL/GenBank/DDBJ databases">
        <title>Genome sequence of the basidiomycete white-rot fungus Trametes pubescens.</title>
        <authorList>
            <person name="Makela M.R."/>
            <person name="Granchi Z."/>
            <person name="Peng M."/>
            <person name="De Vries R.P."/>
            <person name="Grigoriev I."/>
            <person name="Riley R."/>
            <person name="Hilden K."/>
        </authorList>
    </citation>
    <scope>NUCLEOTIDE SEQUENCE [LARGE SCALE GENOMIC DNA]</scope>
    <source>
        <strain evidence="2 3">FBCC735</strain>
    </source>
</reference>
<feature type="compositionally biased region" description="Polar residues" evidence="1">
    <location>
        <begin position="114"/>
        <end position="123"/>
    </location>
</feature>
<name>A0A1M2VLF4_TRAPU</name>
<proteinExistence type="predicted"/>
<protein>
    <submittedName>
        <fullName evidence="2">Uncharacterized protein</fullName>
    </submittedName>
</protein>
<organism evidence="2 3">
    <name type="scientific">Trametes pubescens</name>
    <name type="common">White-rot fungus</name>
    <dbReference type="NCBI Taxonomy" id="154538"/>
    <lineage>
        <taxon>Eukaryota</taxon>
        <taxon>Fungi</taxon>
        <taxon>Dikarya</taxon>
        <taxon>Basidiomycota</taxon>
        <taxon>Agaricomycotina</taxon>
        <taxon>Agaricomycetes</taxon>
        <taxon>Polyporales</taxon>
        <taxon>Polyporaceae</taxon>
        <taxon>Trametes</taxon>
    </lineage>
</organism>
<keyword evidence="3" id="KW-1185">Reference proteome</keyword>
<accession>A0A1M2VLF4</accession>
<dbReference type="Proteomes" id="UP000184267">
    <property type="component" value="Unassembled WGS sequence"/>
</dbReference>
<feature type="region of interest" description="Disordered" evidence="1">
    <location>
        <begin position="65"/>
        <end position="86"/>
    </location>
</feature>
<dbReference type="EMBL" id="MNAD01001045">
    <property type="protein sequence ID" value="OJT08372.1"/>
    <property type="molecule type" value="Genomic_DNA"/>
</dbReference>